<dbReference type="CDD" id="cd03215">
    <property type="entry name" value="ABC_Carb_Monos_II"/>
    <property type="match status" value="1"/>
</dbReference>
<dbReference type="Pfam" id="PF00005">
    <property type="entry name" value="ABC_tran"/>
    <property type="match status" value="2"/>
</dbReference>
<dbReference type="Proteomes" id="UP000033411">
    <property type="component" value="Unassembled WGS sequence"/>
</dbReference>
<reference evidence="12 13" key="1">
    <citation type="submission" date="2015-03" db="EMBL/GenBank/DDBJ databases">
        <authorList>
            <person name="Lepp D."/>
            <person name="Hassan Y.I."/>
            <person name="Li X.-Z."/>
            <person name="Zhou T."/>
        </authorList>
    </citation>
    <scope>NUCLEOTIDE SEQUENCE [LARGE SCALE GENOMIC DNA]</scope>
    <source>
        <strain evidence="12 13">E84</strain>
    </source>
</reference>
<sequence length="506" mass="54075">MHAPLLKVENLTRMFPGVIALGGVDLEVPEGEIHALLGENGAGKSTLLKILSGAQSASSGAITFAGESYEPSSPIAAQRAGIVTIYQEFSLIPDITVAENIFLGRQPLRNGVVDWDRMIQLAGDICRRVGRTLDPRAIVRDLSVGDQQLVEISRALSMDARLIIMDEPTAALSGPEVTRLLELMRALRADGVTIIFVSHRLSEVMDVCDSYTVLRDGRLVGAGRVADTSVARLVASIVGRESAPTFKRAARKADAASPLLRVENLSYAGHGADAISLHDINLEVRRGEVLGIAGLVGAGRTQLARLIFGAELPSRGTIKLDGHATTIASPRDAIAAGIGLVPEDRKQQALFLDLSSSTNLSVTTLSGLTGWFGWVRERQEKRLFQDFRKKLAIKVSSSDQLVGNLSGGNQQKIILARWLALKPRLLIVDEPTRGVDVGAKAEIHALLCAIADEGVSVIVISSELPEILAVSDRIVVMCEGRVTGELEGEAANETNVARLMLPGATH</sequence>
<evidence type="ECO:0000256" key="10">
    <source>
        <dbReference type="ARBA" id="ARBA00023136"/>
    </source>
</evidence>
<keyword evidence="5" id="KW-0762">Sugar transport</keyword>
<dbReference type="FunFam" id="3.40.50.300:FF:000127">
    <property type="entry name" value="Ribose import ATP-binding protein RbsA"/>
    <property type="match status" value="1"/>
</dbReference>
<keyword evidence="6" id="KW-0677">Repeat</keyword>
<proteinExistence type="inferred from homology"/>
<evidence type="ECO:0000256" key="8">
    <source>
        <dbReference type="ARBA" id="ARBA00022840"/>
    </source>
</evidence>
<dbReference type="RefSeq" id="WP_046137529.1">
    <property type="nucleotide sequence ID" value="NZ_LANJ01000019.1"/>
</dbReference>
<dbReference type="SUPFAM" id="SSF52540">
    <property type="entry name" value="P-loop containing nucleoside triphosphate hydrolases"/>
    <property type="match status" value="2"/>
</dbReference>
<dbReference type="SMART" id="SM00382">
    <property type="entry name" value="AAA"/>
    <property type="match status" value="2"/>
</dbReference>
<dbReference type="STRING" id="1293439.WH87_11975"/>
<evidence type="ECO:0000256" key="1">
    <source>
        <dbReference type="ARBA" id="ARBA00004202"/>
    </source>
</evidence>
<comment type="similarity">
    <text evidence="2">Belongs to the ABC transporter superfamily.</text>
</comment>
<evidence type="ECO:0000259" key="11">
    <source>
        <dbReference type="PROSITE" id="PS50893"/>
    </source>
</evidence>
<organism evidence="12 13">
    <name type="scientific">Devosia epidermidihirudinis</name>
    <dbReference type="NCBI Taxonomy" id="1293439"/>
    <lineage>
        <taxon>Bacteria</taxon>
        <taxon>Pseudomonadati</taxon>
        <taxon>Pseudomonadota</taxon>
        <taxon>Alphaproteobacteria</taxon>
        <taxon>Hyphomicrobiales</taxon>
        <taxon>Devosiaceae</taxon>
        <taxon>Devosia</taxon>
    </lineage>
</organism>
<feature type="domain" description="ABC transporter" evidence="11">
    <location>
        <begin position="260"/>
        <end position="504"/>
    </location>
</feature>
<feature type="domain" description="ABC transporter" evidence="11">
    <location>
        <begin position="6"/>
        <end position="241"/>
    </location>
</feature>
<protein>
    <submittedName>
        <fullName evidence="12">D-ribose transporter ATP-binding protein</fullName>
    </submittedName>
</protein>
<comment type="subcellular location">
    <subcellularLocation>
        <location evidence="1">Cell membrane</location>
        <topology evidence="1">Peripheral membrane protein</topology>
    </subcellularLocation>
</comment>
<dbReference type="PATRIC" id="fig|1293439.3.peg.1994"/>
<gene>
    <name evidence="12" type="ORF">WH87_11975</name>
</gene>
<dbReference type="PANTHER" id="PTHR43790">
    <property type="entry name" value="CARBOHYDRATE TRANSPORT ATP-BINDING PROTEIN MG119-RELATED"/>
    <property type="match status" value="1"/>
</dbReference>
<evidence type="ECO:0000256" key="6">
    <source>
        <dbReference type="ARBA" id="ARBA00022737"/>
    </source>
</evidence>
<dbReference type="EMBL" id="LANJ01000019">
    <property type="protein sequence ID" value="KKC37271.1"/>
    <property type="molecule type" value="Genomic_DNA"/>
</dbReference>
<name>A0A0F5Q983_9HYPH</name>
<dbReference type="InterPro" id="IPR003439">
    <property type="entry name" value="ABC_transporter-like_ATP-bd"/>
</dbReference>
<evidence type="ECO:0000256" key="5">
    <source>
        <dbReference type="ARBA" id="ARBA00022597"/>
    </source>
</evidence>
<dbReference type="CDD" id="cd03216">
    <property type="entry name" value="ABC_Carb_Monos_I"/>
    <property type="match status" value="1"/>
</dbReference>
<dbReference type="PROSITE" id="PS50893">
    <property type="entry name" value="ABC_TRANSPORTER_2"/>
    <property type="match status" value="2"/>
</dbReference>
<comment type="caution">
    <text evidence="12">The sequence shown here is derived from an EMBL/GenBank/DDBJ whole genome shotgun (WGS) entry which is preliminary data.</text>
</comment>
<evidence type="ECO:0000256" key="9">
    <source>
        <dbReference type="ARBA" id="ARBA00022967"/>
    </source>
</evidence>
<dbReference type="InterPro" id="IPR017871">
    <property type="entry name" value="ABC_transporter-like_CS"/>
</dbReference>
<dbReference type="OrthoDB" id="9805029at2"/>
<dbReference type="Gene3D" id="3.40.50.300">
    <property type="entry name" value="P-loop containing nucleotide triphosphate hydrolases"/>
    <property type="match status" value="2"/>
</dbReference>
<evidence type="ECO:0000313" key="12">
    <source>
        <dbReference type="EMBL" id="KKC37271.1"/>
    </source>
</evidence>
<dbReference type="GO" id="GO:0005886">
    <property type="term" value="C:plasma membrane"/>
    <property type="evidence" value="ECO:0007669"/>
    <property type="project" value="UniProtKB-SubCell"/>
</dbReference>
<dbReference type="InterPro" id="IPR027417">
    <property type="entry name" value="P-loop_NTPase"/>
</dbReference>
<dbReference type="InterPro" id="IPR003593">
    <property type="entry name" value="AAA+_ATPase"/>
</dbReference>
<dbReference type="PANTHER" id="PTHR43790:SF3">
    <property type="entry name" value="D-ALLOSE IMPORT ATP-BINDING PROTEIN ALSA-RELATED"/>
    <property type="match status" value="1"/>
</dbReference>
<dbReference type="GO" id="GO:0005524">
    <property type="term" value="F:ATP binding"/>
    <property type="evidence" value="ECO:0007669"/>
    <property type="project" value="UniProtKB-KW"/>
</dbReference>
<keyword evidence="8 12" id="KW-0067">ATP-binding</keyword>
<keyword evidence="4" id="KW-1003">Cell membrane</keyword>
<evidence type="ECO:0000256" key="2">
    <source>
        <dbReference type="ARBA" id="ARBA00005417"/>
    </source>
</evidence>
<evidence type="ECO:0000313" key="13">
    <source>
        <dbReference type="Proteomes" id="UP000033411"/>
    </source>
</evidence>
<dbReference type="GO" id="GO:0016887">
    <property type="term" value="F:ATP hydrolysis activity"/>
    <property type="evidence" value="ECO:0007669"/>
    <property type="project" value="InterPro"/>
</dbReference>
<evidence type="ECO:0000256" key="7">
    <source>
        <dbReference type="ARBA" id="ARBA00022741"/>
    </source>
</evidence>
<keyword evidence="10" id="KW-0472">Membrane</keyword>
<dbReference type="AlphaFoldDB" id="A0A0F5Q983"/>
<keyword evidence="7" id="KW-0547">Nucleotide-binding</keyword>
<keyword evidence="13" id="KW-1185">Reference proteome</keyword>
<dbReference type="InterPro" id="IPR050107">
    <property type="entry name" value="ABC_carbohydrate_import_ATPase"/>
</dbReference>
<dbReference type="PROSITE" id="PS00211">
    <property type="entry name" value="ABC_TRANSPORTER_1"/>
    <property type="match status" value="2"/>
</dbReference>
<keyword evidence="9" id="KW-1278">Translocase</keyword>
<keyword evidence="3" id="KW-0813">Transport</keyword>
<accession>A0A0F5Q983</accession>
<evidence type="ECO:0000256" key="4">
    <source>
        <dbReference type="ARBA" id="ARBA00022475"/>
    </source>
</evidence>
<evidence type="ECO:0000256" key="3">
    <source>
        <dbReference type="ARBA" id="ARBA00022448"/>
    </source>
</evidence>